<dbReference type="PANTHER" id="PTHR43355">
    <property type="entry name" value="FLAVIN REDUCTASE (NADPH)"/>
    <property type="match status" value="1"/>
</dbReference>
<sequence length="213" mass="23414">MKIAVLGATGLTGLQVVKVALEQGHEVSAVVRNPSNITQQHNNLKVIEANLFDEASVTKALEGQEAVVSCLGFNRNPQPVTGYTNSAKTLLPAMRKNNISRIVLMTAWYTDLKSASHGGFLINWLLVPFLKPKLTNMREMEVLLEETAQDINYTVVRPPGLTNNPPTGSPVKTQEDFVVDNESGRVSRADVADFMISCLKTNLYDRKMVAMTL</sequence>
<accession>A0AAV2RZG2</accession>
<dbReference type="EMBL" id="CAXKWB010036584">
    <property type="protein sequence ID" value="CAL4148588.1"/>
    <property type="molecule type" value="Genomic_DNA"/>
</dbReference>
<dbReference type="Gene3D" id="3.40.50.720">
    <property type="entry name" value="NAD(P)-binding Rossmann-like Domain"/>
    <property type="match status" value="1"/>
</dbReference>
<dbReference type="Pfam" id="PF13460">
    <property type="entry name" value="NAD_binding_10"/>
    <property type="match status" value="1"/>
</dbReference>
<evidence type="ECO:0000313" key="2">
    <source>
        <dbReference type="EMBL" id="CAL4148588.1"/>
    </source>
</evidence>
<dbReference type="SUPFAM" id="SSF51735">
    <property type="entry name" value="NAD(P)-binding Rossmann-fold domains"/>
    <property type="match status" value="1"/>
</dbReference>
<protein>
    <recommendedName>
        <fullName evidence="1">NAD(P)-binding domain-containing protein</fullName>
    </recommendedName>
</protein>
<evidence type="ECO:0000313" key="3">
    <source>
        <dbReference type="Proteomes" id="UP001497623"/>
    </source>
</evidence>
<evidence type="ECO:0000259" key="1">
    <source>
        <dbReference type="Pfam" id="PF13460"/>
    </source>
</evidence>
<gene>
    <name evidence="2" type="ORF">MNOR_LOCUS30258</name>
</gene>
<dbReference type="GO" id="GO:0042602">
    <property type="term" value="F:riboflavin reductase (NADPH) activity"/>
    <property type="evidence" value="ECO:0007669"/>
    <property type="project" value="TreeGrafter"/>
</dbReference>
<dbReference type="CDD" id="cd05244">
    <property type="entry name" value="BVR-B_like_SDR_a"/>
    <property type="match status" value="1"/>
</dbReference>
<dbReference type="InterPro" id="IPR016040">
    <property type="entry name" value="NAD(P)-bd_dom"/>
</dbReference>
<dbReference type="Proteomes" id="UP001497623">
    <property type="component" value="Unassembled WGS sequence"/>
</dbReference>
<proteinExistence type="predicted"/>
<dbReference type="InterPro" id="IPR051606">
    <property type="entry name" value="Polyketide_Oxido-like"/>
</dbReference>
<name>A0AAV2RZG2_MEGNR</name>
<dbReference type="InterPro" id="IPR036291">
    <property type="entry name" value="NAD(P)-bd_dom_sf"/>
</dbReference>
<reference evidence="2 3" key="1">
    <citation type="submission" date="2024-05" db="EMBL/GenBank/DDBJ databases">
        <authorList>
            <person name="Wallberg A."/>
        </authorList>
    </citation>
    <scope>NUCLEOTIDE SEQUENCE [LARGE SCALE GENOMIC DNA]</scope>
</reference>
<feature type="domain" description="NAD(P)-binding" evidence="1">
    <location>
        <begin position="7"/>
        <end position="201"/>
    </location>
</feature>
<organism evidence="2 3">
    <name type="scientific">Meganyctiphanes norvegica</name>
    <name type="common">Northern krill</name>
    <name type="synonym">Thysanopoda norvegica</name>
    <dbReference type="NCBI Taxonomy" id="48144"/>
    <lineage>
        <taxon>Eukaryota</taxon>
        <taxon>Metazoa</taxon>
        <taxon>Ecdysozoa</taxon>
        <taxon>Arthropoda</taxon>
        <taxon>Crustacea</taxon>
        <taxon>Multicrustacea</taxon>
        <taxon>Malacostraca</taxon>
        <taxon>Eumalacostraca</taxon>
        <taxon>Eucarida</taxon>
        <taxon>Euphausiacea</taxon>
        <taxon>Euphausiidae</taxon>
        <taxon>Meganyctiphanes</taxon>
    </lineage>
</organism>
<comment type="caution">
    <text evidence="2">The sequence shown here is derived from an EMBL/GenBank/DDBJ whole genome shotgun (WGS) entry which is preliminary data.</text>
</comment>
<dbReference type="PANTHER" id="PTHR43355:SF2">
    <property type="entry name" value="FLAVIN REDUCTASE (NADPH)"/>
    <property type="match status" value="1"/>
</dbReference>
<dbReference type="AlphaFoldDB" id="A0AAV2RZG2"/>
<dbReference type="GO" id="GO:0004074">
    <property type="term" value="F:biliverdin reductase [NAD(P)H] activity"/>
    <property type="evidence" value="ECO:0007669"/>
    <property type="project" value="TreeGrafter"/>
</dbReference>
<keyword evidence="3" id="KW-1185">Reference proteome</keyword>